<evidence type="ECO:0000313" key="1">
    <source>
        <dbReference type="EMBL" id="CAL0299771.1"/>
    </source>
</evidence>
<name>A0AAV1VSD2_LUPLU</name>
<accession>A0AAV1VSD2</accession>
<dbReference type="Proteomes" id="UP001497480">
    <property type="component" value="Unassembled WGS sequence"/>
</dbReference>
<comment type="caution">
    <text evidence="1">The sequence shown here is derived from an EMBL/GenBank/DDBJ whole genome shotgun (WGS) entry which is preliminary data.</text>
</comment>
<sequence>MAEISRHMIQQSVISSYVSFGLIAKSPILDPNLTLECWATDHGVFRECKVALQASKNKNGLSFASFSDLLLLSNGFDFLNRLMNICFGDYQYGK</sequence>
<organism evidence="1 2">
    <name type="scientific">Lupinus luteus</name>
    <name type="common">European yellow lupine</name>
    <dbReference type="NCBI Taxonomy" id="3873"/>
    <lineage>
        <taxon>Eukaryota</taxon>
        <taxon>Viridiplantae</taxon>
        <taxon>Streptophyta</taxon>
        <taxon>Embryophyta</taxon>
        <taxon>Tracheophyta</taxon>
        <taxon>Spermatophyta</taxon>
        <taxon>Magnoliopsida</taxon>
        <taxon>eudicotyledons</taxon>
        <taxon>Gunneridae</taxon>
        <taxon>Pentapetalae</taxon>
        <taxon>rosids</taxon>
        <taxon>fabids</taxon>
        <taxon>Fabales</taxon>
        <taxon>Fabaceae</taxon>
        <taxon>Papilionoideae</taxon>
        <taxon>50 kb inversion clade</taxon>
        <taxon>genistoids sensu lato</taxon>
        <taxon>core genistoids</taxon>
        <taxon>Genisteae</taxon>
        <taxon>Lupinus</taxon>
    </lineage>
</organism>
<dbReference type="AlphaFoldDB" id="A0AAV1VSD2"/>
<evidence type="ECO:0000313" key="2">
    <source>
        <dbReference type="Proteomes" id="UP001497480"/>
    </source>
</evidence>
<reference evidence="1 2" key="1">
    <citation type="submission" date="2024-03" db="EMBL/GenBank/DDBJ databases">
        <authorList>
            <person name="Martinez-Hernandez J."/>
        </authorList>
    </citation>
    <scope>NUCLEOTIDE SEQUENCE [LARGE SCALE GENOMIC DNA]</scope>
</reference>
<keyword evidence="2" id="KW-1185">Reference proteome</keyword>
<proteinExistence type="predicted"/>
<protein>
    <submittedName>
        <fullName evidence="1">Uncharacterized protein</fullName>
    </submittedName>
</protein>
<gene>
    <name evidence="1" type="ORF">LLUT_LOCUS831</name>
</gene>
<dbReference type="EMBL" id="CAXHTB010000001">
    <property type="protein sequence ID" value="CAL0299771.1"/>
    <property type="molecule type" value="Genomic_DNA"/>
</dbReference>